<keyword evidence="3" id="KW-1185">Reference proteome</keyword>
<dbReference type="Pfam" id="PF22768">
    <property type="entry name" value="SPP1_Dit"/>
    <property type="match status" value="1"/>
</dbReference>
<dbReference type="InterPro" id="IPR054738">
    <property type="entry name" value="Siphovirus-type_tail_C"/>
</dbReference>
<evidence type="ECO:0000313" key="2">
    <source>
        <dbReference type="EMBL" id="MFC7443400.1"/>
    </source>
</evidence>
<dbReference type="Gene3D" id="2.60.120.860">
    <property type="match status" value="1"/>
</dbReference>
<name>A0ABW2RR04_9BACL</name>
<comment type="caution">
    <text evidence="2">The sequence shown here is derived from an EMBL/GenBank/DDBJ whole genome shotgun (WGS) entry which is preliminary data.</text>
</comment>
<feature type="domain" description="Siphovirus-type tail component C-terminal" evidence="1">
    <location>
        <begin position="188"/>
        <end position="289"/>
    </location>
</feature>
<dbReference type="EMBL" id="JBHTBW010000087">
    <property type="protein sequence ID" value="MFC7443400.1"/>
    <property type="molecule type" value="Genomic_DNA"/>
</dbReference>
<dbReference type="Proteomes" id="UP001596500">
    <property type="component" value="Unassembled WGS sequence"/>
</dbReference>
<dbReference type="Gene3D" id="2.40.30.200">
    <property type="match status" value="1"/>
</dbReference>
<gene>
    <name evidence="2" type="ORF">ACFQNG_20290</name>
</gene>
<reference evidence="3" key="1">
    <citation type="journal article" date="2019" name="Int. J. Syst. Evol. Microbiol.">
        <title>The Global Catalogue of Microorganisms (GCM) 10K type strain sequencing project: providing services to taxonomists for standard genome sequencing and annotation.</title>
        <authorList>
            <consortium name="The Broad Institute Genomics Platform"/>
            <consortium name="The Broad Institute Genome Sequencing Center for Infectious Disease"/>
            <person name="Wu L."/>
            <person name="Ma J."/>
        </authorList>
    </citation>
    <scope>NUCLEOTIDE SEQUENCE [LARGE SCALE GENOMIC DNA]</scope>
    <source>
        <strain evidence="3">CGMCC 1.12942</strain>
    </source>
</reference>
<proteinExistence type="predicted"/>
<protein>
    <submittedName>
        <fullName evidence="2">Phage tail domain-containing protein</fullName>
    </submittedName>
</protein>
<dbReference type="RefSeq" id="WP_379867731.1">
    <property type="nucleotide sequence ID" value="NZ_JBHTBW010000087.1"/>
</dbReference>
<evidence type="ECO:0000313" key="3">
    <source>
        <dbReference type="Proteomes" id="UP001596500"/>
    </source>
</evidence>
<accession>A0ABW2RR04</accession>
<organism evidence="2 3">
    <name type="scientific">Laceyella putida</name>
    <dbReference type="NCBI Taxonomy" id="110101"/>
    <lineage>
        <taxon>Bacteria</taxon>
        <taxon>Bacillati</taxon>
        <taxon>Bacillota</taxon>
        <taxon>Bacilli</taxon>
        <taxon>Bacillales</taxon>
        <taxon>Thermoactinomycetaceae</taxon>
        <taxon>Laceyella</taxon>
    </lineage>
</organism>
<sequence length="295" mass="32861">MSEQIKFVNAVGEEILLHDPGKIEYLYGRKGAFMPPFSVVMDKTANQDGSIYRETVAESAEIEIPIQVLGTNGADLWQRMRNLRRILNPKKGLGRLVATAPDGEECTVTCICSEIVMDESENNTVLHESATSIQKMMLVFTAPYPYWASTSIFSKTFTRGLQSSFFPFFPLILSSSQVFSEDVVDNQGEVESYPLWVIQGPGSDIVLRNKTTGKWLALSTVLGKGETITIDTLSKVDPNRPAITKNDGTSLYPDLIWGSDLWLLEPGMNTITIEMNNATEESLVQVSYQHWFMGV</sequence>
<evidence type="ECO:0000259" key="1">
    <source>
        <dbReference type="Pfam" id="PF22768"/>
    </source>
</evidence>